<accession>A0A0F9CMC8</accession>
<dbReference type="EMBL" id="LAZR01035402">
    <property type="protein sequence ID" value="KKL27602.1"/>
    <property type="molecule type" value="Genomic_DNA"/>
</dbReference>
<name>A0A0F9CMC8_9ZZZZ</name>
<reference evidence="1" key="1">
    <citation type="journal article" date="2015" name="Nature">
        <title>Complex archaea that bridge the gap between prokaryotes and eukaryotes.</title>
        <authorList>
            <person name="Spang A."/>
            <person name="Saw J.H."/>
            <person name="Jorgensen S.L."/>
            <person name="Zaremba-Niedzwiedzka K."/>
            <person name="Martijn J."/>
            <person name="Lind A.E."/>
            <person name="van Eijk R."/>
            <person name="Schleper C."/>
            <person name="Guy L."/>
            <person name="Ettema T.J."/>
        </authorList>
    </citation>
    <scope>NUCLEOTIDE SEQUENCE</scope>
</reference>
<comment type="caution">
    <text evidence="1">The sequence shown here is derived from an EMBL/GenBank/DDBJ whole genome shotgun (WGS) entry which is preliminary data.</text>
</comment>
<organism evidence="1">
    <name type="scientific">marine sediment metagenome</name>
    <dbReference type="NCBI Taxonomy" id="412755"/>
    <lineage>
        <taxon>unclassified sequences</taxon>
        <taxon>metagenomes</taxon>
        <taxon>ecological metagenomes</taxon>
    </lineage>
</organism>
<proteinExistence type="predicted"/>
<gene>
    <name evidence="1" type="ORF">LCGC14_2383520</name>
</gene>
<evidence type="ECO:0000313" key="1">
    <source>
        <dbReference type="EMBL" id="KKL27602.1"/>
    </source>
</evidence>
<protein>
    <submittedName>
        <fullName evidence="1">Uncharacterized protein</fullName>
    </submittedName>
</protein>
<sequence length="22" mass="2494">MEEIQVKLLNKLESASKVVFMG</sequence>
<feature type="non-terminal residue" evidence="1">
    <location>
        <position position="22"/>
    </location>
</feature>
<dbReference type="AlphaFoldDB" id="A0A0F9CMC8"/>